<keyword evidence="2 7" id="KW-0699">rRNA-binding</keyword>
<dbReference type="AlphaFoldDB" id="A0A2M6WWQ4"/>
<comment type="caution">
    <text evidence="9">The sequence shown here is derived from an EMBL/GenBank/DDBJ whole genome shotgun (WGS) entry which is preliminary data.</text>
</comment>
<dbReference type="PRINTS" id="PR00062">
    <property type="entry name" value="RIBOSOMALL20"/>
</dbReference>
<dbReference type="EMBL" id="PEZV01000029">
    <property type="protein sequence ID" value="PIT97199.1"/>
    <property type="molecule type" value="Genomic_DNA"/>
</dbReference>
<name>A0A2M6WWQ4_9BACT</name>
<evidence type="ECO:0000256" key="1">
    <source>
        <dbReference type="ARBA" id="ARBA00007698"/>
    </source>
</evidence>
<keyword evidence="3 7" id="KW-0694">RNA-binding</keyword>
<dbReference type="PANTHER" id="PTHR10986">
    <property type="entry name" value="39S RIBOSOMAL PROTEIN L20"/>
    <property type="match status" value="1"/>
</dbReference>
<dbReference type="Pfam" id="PF00453">
    <property type="entry name" value="Ribosomal_L20"/>
    <property type="match status" value="1"/>
</dbReference>
<dbReference type="GO" id="GO:0003735">
    <property type="term" value="F:structural constituent of ribosome"/>
    <property type="evidence" value="ECO:0007669"/>
    <property type="project" value="InterPro"/>
</dbReference>
<evidence type="ECO:0000256" key="3">
    <source>
        <dbReference type="ARBA" id="ARBA00022884"/>
    </source>
</evidence>
<evidence type="ECO:0000256" key="5">
    <source>
        <dbReference type="ARBA" id="ARBA00023274"/>
    </source>
</evidence>
<dbReference type="Proteomes" id="UP000228596">
    <property type="component" value="Unassembled WGS sequence"/>
</dbReference>
<dbReference type="Gene3D" id="1.10.1900.20">
    <property type="entry name" value="Ribosomal protein L20"/>
    <property type="match status" value="1"/>
</dbReference>
<evidence type="ECO:0000313" key="10">
    <source>
        <dbReference type="Proteomes" id="UP000228596"/>
    </source>
</evidence>
<proteinExistence type="inferred from homology"/>
<dbReference type="FunFam" id="1.10.1900.20:FF:000001">
    <property type="entry name" value="50S ribosomal protein L20"/>
    <property type="match status" value="1"/>
</dbReference>
<dbReference type="HAMAP" id="MF_00382">
    <property type="entry name" value="Ribosomal_bL20"/>
    <property type="match status" value="1"/>
</dbReference>
<keyword evidence="4 7" id="KW-0689">Ribosomal protein</keyword>
<evidence type="ECO:0000313" key="9">
    <source>
        <dbReference type="EMBL" id="PIT97199.1"/>
    </source>
</evidence>
<evidence type="ECO:0000256" key="7">
    <source>
        <dbReference type="HAMAP-Rule" id="MF_00382"/>
    </source>
</evidence>
<comment type="function">
    <text evidence="7 8">Binds directly to 23S ribosomal RNA and is necessary for the in vitro assembly process of the 50S ribosomal subunit. It is not involved in the protein synthesizing functions of that subunit.</text>
</comment>
<dbReference type="NCBIfam" id="TIGR01032">
    <property type="entry name" value="rplT_bact"/>
    <property type="match status" value="1"/>
</dbReference>
<keyword evidence="5 7" id="KW-0687">Ribonucleoprotein</keyword>
<evidence type="ECO:0000256" key="8">
    <source>
        <dbReference type="RuleBase" id="RU000560"/>
    </source>
</evidence>
<gene>
    <name evidence="7" type="primary">rplT</name>
    <name evidence="9" type="ORF">COT77_02695</name>
</gene>
<dbReference type="GO" id="GO:0005840">
    <property type="term" value="C:ribosome"/>
    <property type="evidence" value="ECO:0007669"/>
    <property type="project" value="UniProtKB-KW"/>
</dbReference>
<dbReference type="PROSITE" id="PS00937">
    <property type="entry name" value="RIBOSOMAL_L20"/>
    <property type="match status" value="1"/>
</dbReference>
<evidence type="ECO:0000256" key="6">
    <source>
        <dbReference type="ARBA" id="ARBA00035172"/>
    </source>
</evidence>
<accession>A0A2M6WWQ4</accession>
<dbReference type="InterPro" id="IPR005813">
    <property type="entry name" value="Ribosomal_bL20"/>
</dbReference>
<organism evidence="9 10">
    <name type="scientific">Candidatus Berkelbacteria bacterium CG10_big_fil_rev_8_21_14_0_10_41_12</name>
    <dbReference type="NCBI Taxonomy" id="1974513"/>
    <lineage>
        <taxon>Bacteria</taxon>
        <taxon>Candidatus Berkelbacteria</taxon>
    </lineage>
</organism>
<dbReference type="SUPFAM" id="SSF74731">
    <property type="entry name" value="Ribosomal protein L20"/>
    <property type="match status" value="1"/>
</dbReference>
<dbReference type="InterPro" id="IPR035566">
    <property type="entry name" value="Ribosomal_protein_bL20_C"/>
</dbReference>
<evidence type="ECO:0000256" key="4">
    <source>
        <dbReference type="ARBA" id="ARBA00022980"/>
    </source>
</evidence>
<dbReference type="CDD" id="cd07026">
    <property type="entry name" value="Ribosomal_L20"/>
    <property type="match status" value="1"/>
</dbReference>
<dbReference type="GO" id="GO:0006412">
    <property type="term" value="P:translation"/>
    <property type="evidence" value="ECO:0007669"/>
    <property type="project" value="InterPro"/>
</dbReference>
<dbReference type="InterPro" id="IPR049946">
    <property type="entry name" value="RIBOSOMAL_L20_CS"/>
</dbReference>
<dbReference type="Gene3D" id="6.10.160.10">
    <property type="match status" value="1"/>
</dbReference>
<reference evidence="10" key="1">
    <citation type="submission" date="2017-09" db="EMBL/GenBank/DDBJ databases">
        <title>Depth-based differentiation of microbial function through sediment-hosted aquifers and enrichment of novel symbionts in the deep terrestrial subsurface.</title>
        <authorList>
            <person name="Probst A.J."/>
            <person name="Ladd B."/>
            <person name="Jarett J.K."/>
            <person name="Geller-Mcgrath D.E."/>
            <person name="Sieber C.M.K."/>
            <person name="Emerson J.B."/>
            <person name="Anantharaman K."/>
            <person name="Thomas B.C."/>
            <person name="Malmstrom R."/>
            <person name="Stieglmeier M."/>
            <person name="Klingl A."/>
            <person name="Woyke T."/>
            <person name="Ryan C.M."/>
            <person name="Banfield J.F."/>
        </authorList>
    </citation>
    <scope>NUCLEOTIDE SEQUENCE [LARGE SCALE GENOMIC DNA]</scope>
</reference>
<protein>
    <recommendedName>
        <fullName evidence="6 7">Large ribosomal subunit protein bL20</fullName>
    </recommendedName>
</protein>
<dbReference type="GO" id="GO:0000027">
    <property type="term" value="P:ribosomal large subunit assembly"/>
    <property type="evidence" value="ECO:0007669"/>
    <property type="project" value="UniProtKB-UniRule"/>
</dbReference>
<sequence length="117" mass="13745">MTRVKRGTVRRAKHKKILSQTKGYRHGRKNLYRQAKQASIKAGLFALRDRRTKKRIARSLWIIRLNAALKAHGLRYNEFISSLKKNKIELNRKVLSEMATRDPKAFEALVKKMESRD</sequence>
<dbReference type="GO" id="GO:1990904">
    <property type="term" value="C:ribonucleoprotein complex"/>
    <property type="evidence" value="ECO:0007669"/>
    <property type="project" value="UniProtKB-KW"/>
</dbReference>
<dbReference type="GO" id="GO:0019843">
    <property type="term" value="F:rRNA binding"/>
    <property type="evidence" value="ECO:0007669"/>
    <property type="project" value="UniProtKB-UniRule"/>
</dbReference>
<comment type="similarity">
    <text evidence="1 7 8">Belongs to the bacterial ribosomal protein bL20 family.</text>
</comment>
<evidence type="ECO:0000256" key="2">
    <source>
        <dbReference type="ARBA" id="ARBA00022730"/>
    </source>
</evidence>